<feature type="signal peptide" evidence="1">
    <location>
        <begin position="1"/>
        <end position="31"/>
    </location>
</feature>
<keyword evidence="1" id="KW-0732">Signal</keyword>
<evidence type="ECO:0000256" key="1">
    <source>
        <dbReference type="SAM" id="SignalP"/>
    </source>
</evidence>
<dbReference type="RefSeq" id="WP_109345344.1">
    <property type="nucleotide sequence ID" value="NZ_CP029343.1"/>
</dbReference>
<accession>A0A2S2DJD2</accession>
<organism evidence="2 3">
    <name type="scientific">Massilia oculi</name>
    <dbReference type="NCBI Taxonomy" id="945844"/>
    <lineage>
        <taxon>Bacteria</taxon>
        <taxon>Pseudomonadati</taxon>
        <taxon>Pseudomonadota</taxon>
        <taxon>Betaproteobacteria</taxon>
        <taxon>Burkholderiales</taxon>
        <taxon>Oxalobacteraceae</taxon>
        <taxon>Telluria group</taxon>
        <taxon>Massilia</taxon>
    </lineage>
</organism>
<evidence type="ECO:0000313" key="3">
    <source>
        <dbReference type="Proteomes" id="UP000245820"/>
    </source>
</evidence>
<name>A0A2S2DJD2_9BURK</name>
<sequence>MRWPSFKTMIQRGALLGALCAAIGTMPAVQAADASANNVAGFGAPVGAETLDGARGGFEIAGGLSVALGIERVVSVNGEIMSRTNIAIPDLAAMTADQARLTQDALGAARMIQIGGNNFAAADLNLPNGATLVQNTLDNQAISSVTTITSAVNSMSLLKDLNFHGTIRDAVVRSPGTL</sequence>
<dbReference type="OrthoDB" id="5956306at2"/>
<dbReference type="KEGG" id="mtim:DIR46_11430"/>
<dbReference type="Proteomes" id="UP000245820">
    <property type="component" value="Chromosome"/>
</dbReference>
<dbReference type="EMBL" id="CP029343">
    <property type="protein sequence ID" value="AWL04976.1"/>
    <property type="molecule type" value="Genomic_DNA"/>
</dbReference>
<reference evidence="2 3" key="1">
    <citation type="submission" date="2018-05" db="EMBL/GenBank/DDBJ databases">
        <title>Complete genome sequence of Massilia oculi sp. nov. CCUG 43427T (=DSM 26321T), the type strain of M. oculi, and comparison with genome sequences of other Massilia strains.</title>
        <authorList>
            <person name="Zhu B."/>
        </authorList>
    </citation>
    <scope>NUCLEOTIDE SEQUENCE [LARGE SCALE GENOMIC DNA]</scope>
    <source>
        <strain evidence="2 3">CCUG 43427</strain>
    </source>
</reference>
<feature type="chain" id="PRO_5015632958" evidence="1">
    <location>
        <begin position="32"/>
        <end position="178"/>
    </location>
</feature>
<gene>
    <name evidence="2" type="ORF">DIR46_11430</name>
</gene>
<protein>
    <submittedName>
        <fullName evidence="2">Uncharacterized protein</fullName>
    </submittedName>
</protein>
<evidence type="ECO:0000313" key="2">
    <source>
        <dbReference type="EMBL" id="AWL04976.1"/>
    </source>
</evidence>
<dbReference type="AlphaFoldDB" id="A0A2S2DJD2"/>
<keyword evidence="3" id="KW-1185">Reference proteome</keyword>
<proteinExistence type="predicted"/>